<dbReference type="InterPro" id="IPR011050">
    <property type="entry name" value="Pectin_lyase_fold/virulence"/>
</dbReference>
<reference evidence="2" key="1">
    <citation type="submission" date="2014-08" db="EMBL/GenBank/DDBJ databases">
        <authorList>
            <person name="Wibberg D."/>
        </authorList>
    </citation>
    <scope>NUCLEOTIDE SEQUENCE</scope>
</reference>
<organism evidence="2">
    <name type="scientific">Methanobacterium formicicum</name>
    <dbReference type="NCBI Taxonomy" id="2162"/>
    <lineage>
        <taxon>Archaea</taxon>
        <taxon>Methanobacteriati</taxon>
        <taxon>Methanobacteriota</taxon>
        <taxon>Methanomada group</taxon>
        <taxon>Methanobacteria</taxon>
        <taxon>Methanobacteriales</taxon>
        <taxon>Methanobacteriaceae</taxon>
        <taxon>Methanobacterium</taxon>
    </lineage>
</organism>
<dbReference type="PATRIC" id="fig|2162.9.peg.281"/>
<feature type="compositionally biased region" description="Low complexity" evidence="1">
    <location>
        <begin position="208"/>
        <end position="220"/>
    </location>
</feature>
<dbReference type="Gene3D" id="2.160.20.10">
    <property type="entry name" value="Single-stranded right-handed beta-helix, Pectin lyase-like"/>
    <property type="match status" value="1"/>
</dbReference>
<protein>
    <submittedName>
        <fullName evidence="2">Uncharacterized protein</fullName>
    </submittedName>
</protein>
<evidence type="ECO:0000256" key="1">
    <source>
        <dbReference type="SAM" id="MobiDB-lite"/>
    </source>
</evidence>
<sequence>MKQYQNLQMKLTFIVFTVLVAVVLSGAASAALVLPEQSYTSAYVVETGYSFTGPNSIQDAVDNYETNDGYQVLLEPGNHDEQIVVNKNLNLTGMGANPEDTVIQATSDGATVTIAPGVVAALENLSIWNYGSGQTIENNGQLTLINCFVNGNFVANEVMGAAAGGTTEVTGTPGETTLATTETMLVTSADGTTDTTGSNVVGETTLTGTENTISTSTEETTSSDDPGIPLASLASGMLMVMGGTVISKK</sequence>
<dbReference type="SUPFAM" id="SSF51126">
    <property type="entry name" value="Pectin lyase-like"/>
    <property type="match status" value="1"/>
</dbReference>
<accession>A0A090I6H1</accession>
<dbReference type="AlphaFoldDB" id="A0A090I6H1"/>
<dbReference type="RefSeq" id="WP_048071947.1">
    <property type="nucleotide sequence ID" value="NZ_JARVXG010000006.1"/>
</dbReference>
<dbReference type="KEGG" id="mfi:DSM1535_0268"/>
<proteinExistence type="predicted"/>
<dbReference type="InterPro" id="IPR012334">
    <property type="entry name" value="Pectin_lyas_fold"/>
</dbReference>
<feature type="region of interest" description="Disordered" evidence="1">
    <location>
        <begin position="208"/>
        <end position="227"/>
    </location>
</feature>
<evidence type="ECO:0000313" key="2">
    <source>
        <dbReference type="EMBL" id="CEA12632.1"/>
    </source>
</evidence>
<dbReference type="EMBL" id="LN515531">
    <property type="protein sequence ID" value="CEA12632.1"/>
    <property type="molecule type" value="Genomic_DNA"/>
</dbReference>
<name>A0A090I6H1_METFO</name>
<gene>
    <name evidence="2" type="ORF">DSM1535_0268</name>
</gene>